<evidence type="ECO:0000313" key="7">
    <source>
        <dbReference type="EMBL" id="TGB19398.1"/>
    </source>
</evidence>
<dbReference type="OrthoDB" id="9774675at2"/>
<evidence type="ECO:0000256" key="2">
    <source>
        <dbReference type="ARBA" id="ARBA00022729"/>
    </source>
</evidence>
<evidence type="ECO:0000256" key="5">
    <source>
        <dbReference type="ARBA" id="ARBA00023027"/>
    </source>
</evidence>
<keyword evidence="8" id="KW-1185">Reference proteome</keyword>
<keyword evidence="5" id="KW-0520">NAD</keyword>
<dbReference type="Proteomes" id="UP000297948">
    <property type="component" value="Unassembled WGS sequence"/>
</dbReference>
<dbReference type="InterPro" id="IPR052206">
    <property type="entry name" value="Retinol_saturase"/>
</dbReference>
<reference evidence="7 8" key="1">
    <citation type="submission" date="2019-03" db="EMBL/GenBank/DDBJ databases">
        <authorList>
            <person name="Gonzalez-Pimentel J.L."/>
        </authorList>
    </citation>
    <scope>NUCLEOTIDE SEQUENCE [LARGE SCALE GENOMIC DNA]</scope>
    <source>
        <strain evidence="7 8">JCM 31289</strain>
    </source>
</reference>
<sequence>MDQSNSVPQTWDAIVVGAGLGGLTCAAYLAAAGRRVLLLEQHDIAGGNSHVFRRRRKYEFDVGVHYVGDCGPDGIVPAILGGLGARDRVEFLELDPDCFDKVVLPEVAVDVPASWPEYRARLKKALPEDSAGLDAFCDVIETMGEEQRNTLLAPADISVPEIVAGTPTTQAWGRRSLTELFDHCELSPRARTVLAAQSPNYGVGPDQATVSIHAIVTDHYIRGAYFPAGGGQMLAATLVEVLEANGGMLRTRSLVQRIKVEDKQVRGVVLADGTEYDAPLVVSNADYRRTVLDLVGPDHLGKSIIRNTEQAEMGLPFVTLYVALDRELEADRNEANVWWYDTDDIDAYYRDLAAGKQPEDVKFLFISFGSLKDRTNRHTCPPGHSNFQLMTLCPPSYAPWGVETGPADGTRYRRLDAYKAEKERFTEAMLTAAERVLGPFRDNLVHCELATPLTQERYTLSTGGTPFGLARWGRAGTKPGTGTSISGLHMVGQSTRYGSGITGVMVGGLAAAASILERPLMNEVHNGAVVGDPSLLPERGADWDPVVVSRGKDRRSARGLARMD</sequence>
<evidence type="ECO:0000259" key="6">
    <source>
        <dbReference type="Pfam" id="PF01593"/>
    </source>
</evidence>
<protein>
    <submittedName>
        <fullName evidence="7">NAD(P)/FAD-dependent oxidoreductase</fullName>
    </submittedName>
</protein>
<gene>
    <name evidence="7" type="ORF">E4099_00375</name>
</gene>
<dbReference type="Gene3D" id="3.50.50.60">
    <property type="entry name" value="FAD/NAD(P)-binding domain"/>
    <property type="match status" value="2"/>
</dbReference>
<dbReference type="GO" id="GO:0016491">
    <property type="term" value="F:oxidoreductase activity"/>
    <property type="evidence" value="ECO:0007669"/>
    <property type="project" value="InterPro"/>
</dbReference>
<keyword evidence="4" id="KW-0521">NADP</keyword>
<dbReference type="SUPFAM" id="SSF51905">
    <property type="entry name" value="FAD/NAD(P)-binding domain"/>
    <property type="match status" value="1"/>
</dbReference>
<keyword evidence="2" id="KW-0732">Signal</keyword>
<comment type="caution">
    <text evidence="7">The sequence shown here is derived from an EMBL/GenBank/DDBJ whole genome shotgun (WGS) entry which is preliminary data.</text>
</comment>
<feature type="domain" description="Amine oxidase" evidence="6">
    <location>
        <begin position="20"/>
        <end position="516"/>
    </location>
</feature>
<evidence type="ECO:0000256" key="3">
    <source>
        <dbReference type="ARBA" id="ARBA00022827"/>
    </source>
</evidence>
<accession>A0A4Z0HKB0</accession>
<dbReference type="InterPro" id="IPR036188">
    <property type="entry name" value="FAD/NAD-bd_sf"/>
</dbReference>
<dbReference type="PANTHER" id="PTHR46091:SF3">
    <property type="entry name" value="AMINE OXIDASE DOMAIN-CONTAINING PROTEIN"/>
    <property type="match status" value="1"/>
</dbReference>
<evidence type="ECO:0000256" key="1">
    <source>
        <dbReference type="ARBA" id="ARBA00022630"/>
    </source>
</evidence>
<dbReference type="PANTHER" id="PTHR46091">
    <property type="entry name" value="BLR7054 PROTEIN"/>
    <property type="match status" value="1"/>
</dbReference>
<evidence type="ECO:0000256" key="4">
    <source>
        <dbReference type="ARBA" id="ARBA00022857"/>
    </source>
</evidence>
<evidence type="ECO:0000313" key="8">
    <source>
        <dbReference type="Proteomes" id="UP000297948"/>
    </source>
</evidence>
<keyword evidence="3" id="KW-0274">FAD</keyword>
<dbReference type="AlphaFoldDB" id="A0A4Z0HKB0"/>
<proteinExistence type="predicted"/>
<organism evidence="7 8">
    <name type="scientific">Streptomyces palmae</name>
    <dbReference type="NCBI Taxonomy" id="1701085"/>
    <lineage>
        <taxon>Bacteria</taxon>
        <taxon>Bacillati</taxon>
        <taxon>Actinomycetota</taxon>
        <taxon>Actinomycetes</taxon>
        <taxon>Kitasatosporales</taxon>
        <taxon>Streptomycetaceae</taxon>
        <taxon>Streptomyces</taxon>
    </lineage>
</organism>
<dbReference type="EMBL" id="SRID01000002">
    <property type="protein sequence ID" value="TGB19398.1"/>
    <property type="molecule type" value="Genomic_DNA"/>
</dbReference>
<dbReference type="Pfam" id="PF01593">
    <property type="entry name" value="Amino_oxidase"/>
    <property type="match status" value="1"/>
</dbReference>
<keyword evidence="1" id="KW-0285">Flavoprotein</keyword>
<name>A0A4Z0HKB0_9ACTN</name>
<dbReference type="InterPro" id="IPR002937">
    <property type="entry name" value="Amino_oxidase"/>
</dbReference>